<keyword evidence="5" id="KW-0238">DNA-binding</keyword>
<keyword evidence="6" id="KW-1185">Reference proteome</keyword>
<name>A0A4S8HVR3_9BACT</name>
<gene>
    <name evidence="5" type="ORF">FAM09_14625</name>
</gene>
<dbReference type="GO" id="GO:0003677">
    <property type="term" value="F:DNA binding"/>
    <property type="evidence" value="ECO:0007669"/>
    <property type="project" value="UniProtKB-KW"/>
</dbReference>
<reference evidence="5 6" key="1">
    <citation type="submission" date="2019-04" db="EMBL/GenBank/DDBJ databases">
        <title>Niastella caeni sp. nov., isolated from activated sludge.</title>
        <authorList>
            <person name="Sheng M."/>
        </authorList>
    </citation>
    <scope>NUCLEOTIDE SEQUENCE [LARGE SCALE GENOMIC DNA]</scope>
    <source>
        <strain evidence="5 6">HX-2-15</strain>
    </source>
</reference>
<feature type="chain" id="PRO_5020520032" evidence="3">
    <location>
        <begin position="20"/>
        <end position="1154"/>
    </location>
</feature>
<dbReference type="InterPro" id="IPR008979">
    <property type="entry name" value="Galactose-bd-like_sf"/>
</dbReference>
<dbReference type="NCBIfam" id="NF045579">
    <property type="entry name" value="rhamnoside_JR"/>
    <property type="match status" value="1"/>
</dbReference>
<dbReference type="Gene3D" id="2.60.120.260">
    <property type="entry name" value="Galactose-binding domain-like"/>
    <property type="match status" value="2"/>
</dbReference>
<protein>
    <submittedName>
        <fullName evidence="5">DNA-binding protein</fullName>
    </submittedName>
</protein>
<dbReference type="PANTHER" id="PTHR43817:SF1">
    <property type="entry name" value="HYDROLASE, FAMILY 43, PUTATIVE (AFU_ORTHOLOGUE AFUA_3G01660)-RELATED"/>
    <property type="match status" value="1"/>
</dbReference>
<organism evidence="5 6">
    <name type="scientific">Niastella caeni</name>
    <dbReference type="NCBI Taxonomy" id="2569763"/>
    <lineage>
        <taxon>Bacteria</taxon>
        <taxon>Pseudomonadati</taxon>
        <taxon>Bacteroidota</taxon>
        <taxon>Chitinophagia</taxon>
        <taxon>Chitinophagales</taxon>
        <taxon>Chitinophagaceae</taxon>
        <taxon>Niastella</taxon>
    </lineage>
</organism>
<dbReference type="AlphaFoldDB" id="A0A4S8HVR3"/>
<dbReference type="EMBL" id="STFF01000003">
    <property type="protein sequence ID" value="THU39727.1"/>
    <property type="molecule type" value="Genomic_DNA"/>
</dbReference>
<evidence type="ECO:0000313" key="5">
    <source>
        <dbReference type="EMBL" id="THU39727.1"/>
    </source>
</evidence>
<dbReference type="OrthoDB" id="9761519at2"/>
<evidence type="ECO:0000256" key="1">
    <source>
        <dbReference type="ARBA" id="ARBA00022729"/>
    </source>
</evidence>
<keyword evidence="2" id="KW-0378">Hydrolase</keyword>
<evidence type="ECO:0000313" key="6">
    <source>
        <dbReference type="Proteomes" id="UP000306918"/>
    </source>
</evidence>
<dbReference type="GO" id="GO:0004553">
    <property type="term" value="F:hydrolase activity, hydrolyzing O-glycosyl compounds"/>
    <property type="evidence" value="ECO:0007669"/>
    <property type="project" value="UniProtKB-ARBA"/>
</dbReference>
<evidence type="ECO:0000259" key="4">
    <source>
        <dbReference type="Pfam" id="PF22666"/>
    </source>
</evidence>
<proteinExistence type="predicted"/>
<accession>A0A4S8HVR3</accession>
<dbReference type="SUPFAM" id="SSF49785">
    <property type="entry name" value="Galactose-binding domain-like"/>
    <property type="match status" value="2"/>
</dbReference>
<comment type="caution">
    <text evidence="5">The sequence shown here is derived from an EMBL/GenBank/DDBJ whole genome shotgun (WGS) entry which is preliminary data.</text>
</comment>
<dbReference type="Pfam" id="PF17132">
    <property type="entry name" value="Glyco_hydro_106"/>
    <property type="match status" value="2"/>
</dbReference>
<evidence type="ECO:0000256" key="2">
    <source>
        <dbReference type="ARBA" id="ARBA00022801"/>
    </source>
</evidence>
<dbReference type="Pfam" id="PF22666">
    <property type="entry name" value="Glyco_hydro_2_N2"/>
    <property type="match status" value="1"/>
</dbReference>
<dbReference type="InterPro" id="IPR054593">
    <property type="entry name" value="Beta-mannosidase-like_N2"/>
</dbReference>
<sequence length="1154" mass="128299">MRKYTIILLGCLSVLSLFSQTRKLPAMTSFTKTAPLSDTSLDELFRHPPEQAKPWVIWYWNRAAASKEGITADLEAMKLAGIGGAYMMFIGGADSIPLVNPPAQQLSPHWWQLVVFAMQEAKRLHLPLGMHVSDGFALAGGPWIKPEMSMQRVVSTKTYVTGNRTFNGLLPQPETRANYYRDIAVFAFPTMIKKSIADTALVPVVTSSVAGVSPQFLIDKRNRQSFRSDSACWIQYAYEKPFTGRSIVIRTSGTSSYSARRLMIMVSNDGKQFSEVERLQSPRHGWQDTDADVTYAIKATTARYFRFVYKREGLEPGSEDLDAAKWKQSLKINGILLSGEPVIHQYEGKSGAIWRVSERTTVSQAPDSLCVPLNKIIDITSKMTPDGRLTWEVPEGNWTIMRVGHTSTGQTNATGGGGKGLECDKFNPEAVRLQFDNWFAEAIRKAGPDVAREALKMFHLDSWECGSQNWSPVFRAEFKKRRGYDCLPYLVAMNGVPVQSADVSERFLYDVRQTIAELVNDNFYGNLKGLAHAKGCVISGETVAPTMTSDGLLHYQNTDIPMGEFWLRSPTHDKPNDMFDAISGAHIYGKSIIGAEAFTELRMAWDEHPGMLKTLGDRNYAWGVNRLVYHVFMHNPWMDRQPGMTLNGVGMYFQRDQTWWKPGKAWVEYAQRCQALLQQGKPVVDVAVFTGEEIPRRSILPDRLVSTLPGIFGDTLVEAEKKRLANAGNPLRSLPEGVTHSANMADPENWVDPLHGYAYDCINPDALMKATVRNGRIELPGGAGYKLLILPQPHPMSPTAKRMTPAVAKKIAELVMAGATIIVNDAPEQSFSLTQAAVADKLVKTIAGSIWKKVPTGKLMKWKVGKGTVVQGPYRESSFEPIGIQRDLEFVDDSGKPTRDIAWTHRSGNGFDIYFISNQRQEDRGLALSLRVAGRVPEIWDPVTGEQAKVDMYMFKNGSTALQLVLPANGSLFVVLRKPTKETSFLNLAAHDITVDSIRNAWNVTFDSTKGGPAQPVVFEQLNDWSTDNNNAIKYYSGTAVYTTTFENKNAPAAGGRVWLDAGSVANLAEVFVNGISCGVMWTPPYRLDITKALRPGKNELRIEVTNTWCNRLKGDLALPQQERITWTTAPLWLKDKPLLPAGLLGPVTLQIEQ</sequence>
<feature type="domain" description="Beta-mannosidase-like galactose-binding" evidence="4">
    <location>
        <begin position="1028"/>
        <end position="1113"/>
    </location>
</feature>
<dbReference type="Proteomes" id="UP000306918">
    <property type="component" value="Unassembled WGS sequence"/>
</dbReference>
<dbReference type="PANTHER" id="PTHR43817">
    <property type="entry name" value="GLYCOSYL HYDROLASE"/>
    <property type="match status" value="1"/>
</dbReference>
<evidence type="ECO:0000256" key="3">
    <source>
        <dbReference type="SAM" id="SignalP"/>
    </source>
</evidence>
<keyword evidence="1 3" id="KW-0732">Signal</keyword>
<feature type="signal peptide" evidence="3">
    <location>
        <begin position="1"/>
        <end position="19"/>
    </location>
</feature>